<dbReference type="InterPro" id="IPR001810">
    <property type="entry name" value="F-box_dom"/>
</dbReference>
<dbReference type="OrthoDB" id="2119662at2759"/>
<evidence type="ECO:0000256" key="6">
    <source>
        <dbReference type="ARBA" id="ARBA00023136"/>
    </source>
</evidence>
<feature type="region of interest" description="Disordered" evidence="7">
    <location>
        <begin position="640"/>
        <end position="688"/>
    </location>
</feature>
<evidence type="ECO:0000313" key="10">
    <source>
        <dbReference type="EMBL" id="KAF5872069.1"/>
    </source>
</evidence>
<keyword evidence="5 8" id="KW-1133">Transmembrane helix</keyword>
<evidence type="ECO:0000256" key="2">
    <source>
        <dbReference type="ARBA" id="ARBA00022448"/>
    </source>
</evidence>
<feature type="compositionally biased region" description="Acidic residues" evidence="7">
    <location>
        <begin position="649"/>
        <end position="663"/>
    </location>
</feature>
<evidence type="ECO:0000256" key="3">
    <source>
        <dbReference type="ARBA" id="ARBA00022475"/>
    </source>
</evidence>
<gene>
    <name evidence="10" type="ORF">Bfra_009097</name>
</gene>
<evidence type="ECO:0000313" key="11">
    <source>
        <dbReference type="Proteomes" id="UP000531561"/>
    </source>
</evidence>
<feature type="region of interest" description="Disordered" evidence="7">
    <location>
        <begin position="938"/>
        <end position="965"/>
    </location>
</feature>
<dbReference type="GO" id="GO:0005886">
    <property type="term" value="C:plasma membrane"/>
    <property type="evidence" value="ECO:0007669"/>
    <property type="project" value="UniProtKB-SubCell"/>
</dbReference>
<feature type="transmembrane region" description="Helical" evidence="8">
    <location>
        <begin position="339"/>
        <end position="361"/>
    </location>
</feature>
<dbReference type="AlphaFoldDB" id="A0A8H6EH34"/>
<evidence type="ECO:0000256" key="1">
    <source>
        <dbReference type="ARBA" id="ARBA00004651"/>
    </source>
</evidence>
<dbReference type="RefSeq" id="XP_037191015.1">
    <property type="nucleotide sequence ID" value="XM_037339449.1"/>
</dbReference>
<keyword evidence="4 8" id="KW-0812">Transmembrane</keyword>
<dbReference type="EMBL" id="JABFCT010000011">
    <property type="protein sequence ID" value="KAF5872069.1"/>
    <property type="molecule type" value="Genomic_DNA"/>
</dbReference>
<feature type="transmembrane region" description="Helical" evidence="8">
    <location>
        <begin position="412"/>
        <end position="439"/>
    </location>
</feature>
<feature type="transmembrane region" description="Helical" evidence="8">
    <location>
        <begin position="496"/>
        <end position="512"/>
    </location>
</feature>
<dbReference type="GeneID" id="59263141"/>
<protein>
    <recommendedName>
        <fullName evidence="9">F-box domain-containing protein</fullName>
    </recommendedName>
</protein>
<accession>A0A8H6EH34</accession>
<proteinExistence type="predicted"/>
<dbReference type="PANTHER" id="PTHR43549">
    <property type="entry name" value="MULTIDRUG RESISTANCE PROTEIN YPNP-RELATED"/>
    <property type="match status" value="1"/>
</dbReference>
<evidence type="ECO:0000256" key="5">
    <source>
        <dbReference type="ARBA" id="ARBA00022989"/>
    </source>
</evidence>
<keyword evidence="2" id="KW-0813">Transport</keyword>
<feature type="region of interest" description="Disordered" evidence="7">
    <location>
        <begin position="284"/>
        <end position="309"/>
    </location>
</feature>
<feature type="transmembrane region" description="Helical" evidence="8">
    <location>
        <begin position="524"/>
        <end position="545"/>
    </location>
</feature>
<evidence type="ECO:0000256" key="7">
    <source>
        <dbReference type="SAM" id="MobiDB-lite"/>
    </source>
</evidence>
<feature type="compositionally biased region" description="Low complexity" evidence="7">
    <location>
        <begin position="288"/>
        <end position="304"/>
    </location>
</feature>
<sequence>MSSSSSSSKIRYRMIPTKDDGLSAAVGRVDEESEEVIQEESVTVFDSKWRYITEFLPQWRSVFDRETYPGSLLFNTGAFILPALYSTLSKLWVANIDSTQVATTDVYTYIGVIVEVLNEGLPRAVWVIIADESNRSLRSRLTLTYTLISFQILFGTLLMIIFLASAEHLAAAFVPEIVRKASLTYVRISSVQALSSAMSTAVANSTRALDHPDVPLLISSVQFAVNILLDLLIISKFHVGSFTPTVNTQALIRMTCDLASAGCGLLYFIYLALKMQRSTPSPPIIRESTSLSASPSGSPSPSESGNATESKPRITILALKTLFKPGKWTFLESALRNAIYLWLIHGIVSMGLDYATAWGVFNNIRWGIVMVPVNALQASTSTFVGHAWGSWRKGVGIETRKPRAEKGDILRIVHYALVSSVIALLIESLFCIFLSLWGIRKFSFYLSESAAVAKITEHMWRTIDWCYIFYAVTTQLAAILLATVPKLYFVQSLGSNLLWMLPWAIAVSKIHMTSENAWMYDGIIFGGALVFDFLNVGVVLGAWYWGLRRGRLVVGYSEIPCQICGVSFNIGRDRTVDEIDDKSASWYNPDGGYEAGDKNCGTEYGCLFYWTASIPEQNGELNMQNNLPFYEDNTPLVEDNSLPYSYESASDDEPLEYDSDADESSFKDHVSEASSALEDRQDTQIGNEMEIDDYDGDCSFESDEEIKLYHEWLSGFDQHKLLNPPKVEKIMMTDEEARSVQWENKFTHLPGPKCSGSKAYNGNFITAQEMRGCTTVQCLVYKDRNWSPSPDDEDFELEGDIFLSGLGDHVPSRDMSYVVLTPARHGLADDVLADTIIWQVPPNTREVAMPFHPTCLEVYKHASRLNFNQTSIQDLMKWRDKESCYKYDTDFPRDRAVRHCSEQWWSHSPGTEWLAANPVFIPALPSIFQSATTTNPHLSLSSPAFPTRPSKPHPRRSSRNNSPDPFLKLSQELQDEIISYLPSKDVASIRLVSRAFSQFSQGFFYKLIVSEMPWLWEIYDSTPPSFWATVSGADLESREKRRKEHNEQLVALRSLIWEELPELYDEWKAAEPVFDESIDGALKTGFEDGIDTKKLDWYQLYLGITKGFKEGRLKGLQNRERIWKDVEEIIRRIKKYEEMGWPGWVVAEGDQ</sequence>
<feature type="transmembrane region" description="Helical" evidence="8">
    <location>
        <begin position="143"/>
        <end position="164"/>
    </location>
</feature>
<dbReference type="InterPro" id="IPR052031">
    <property type="entry name" value="Membrane_Transporter-Flippase"/>
</dbReference>
<reference evidence="10 11" key="1">
    <citation type="journal article" date="2020" name="Phytopathology">
        <title>A high-quality genome resource of Botrytis fragariae, a new and rapidly spreading fungal pathogen causing strawberry gray mold in the U.S.A.</title>
        <authorList>
            <person name="Wu Y."/>
            <person name="Saski C.A."/>
            <person name="Schnabel G."/>
            <person name="Xiao S."/>
            <person name="Hu M."/>
        </authorList>
    </citation>
    <scope>NUCLEOTIDE SEQUENCE [LARGE SCALE GENOMIC DNA]</scope>
    <source>
        <strain evidence="10 11">BVB16</strain>
    </source>
</reference>
<dbReference type="CDD" id="cd09917">
    <property type="entry name" value="F-box_SF"/>
    <property type="match status" value="1"/>
</dbReference>
<keyword evidence="3" id="KW-1003">Cell membrane</keyword>
<dbReference type="PANTHER" id="PTHR43549:SF2">
    <property type="entry name" value="MULTIDRUG RESISTANCE PROTEIN NORM-RELATED"/>
    <property type="match status" value="1"/>
</dbReference>
<dbReference type="InterPro" id="IPR036047">
    <property type="entry name" value="F-box-like_dom_sf"/>
</dbReference>
<keyword evidence="6 8" id="KW-0472">Membrane</keyword>
<evidence type="ECO:0000256" key="4">
    <source>
        <dbReference type="ARBA" id="ARBA00022692"/>
    </source>
</evidence>
<feature type="transmembrane region" description="Helical" evidence="8">
    <location>
        <begin position="251"/>
        <end position="273"/>
    </location>
</feature>
<dbReference type="Proteomes" id="UP000531561">
    <property type="component" value="Unassembled WGS sequence"/>
</dbReference>
<name>A0A8H6EH34_9HELO</name>
<comment type="caution">
    <text evidence="10">The sequence shown here is derived from an EMBL/GenBank/DDBJ whole genome shotgun (WGS) entry which is preliminary data.</text>
</comment>
<comment type="subcellular location">
    <subcellularLocation>
        <location evidence="1">Cell membrane</location>
        <topology evidence="1">Multi-pass membrane protein</topology>
    </subcellularLocation>
</comment>
<feature type="domain" description="F-box" evidence="9">
    <location>
        <begin position="969"/>
        <end position="1008"/>
    </location>
</feature>
<evidence type="ECO:0000256" key="8">
    <source>
        <dbReference type="SAM" id="Phobius"/>
    </source>
</evidence>
<dbReference type="Pfam" id="PF00646">
    <property type="entry name" value="F-box"/>
    <property type="match status" value="1"/>
</dbReference>
<keyword evidence="11" id="KW-1185">Reference proteome</keyword>
<feature type="transmembrane region" description="Helical" evidence="8">
    <location>
        <begin position="467"/>
        <end position="489"/>
    </location>
</feature>
<dbReference type="SMART" id="SM00256">
    <property type="entry name" value="FBOX"/>
    <property type="match status" value="1"/>
</dbReference>
<evidence type="ECO:0000259" key="9">
    <source>
        <dbReference type="SMART" id="SM00256"/>
    </source>
</evidence>
<dbReference type="SUPFAM" id="SSF81383">
    <property type="entry name" value="F-box domain"/>
    <property type="match status" value="1"/>
</dbReference>
<feature type="compositionally biased region" description="Basic and acidic residues" evidence="7">
    <location>
        <begin position="664"/>
        <end position="682"/>
    </location>
</feature>
<organism evidence="10 11">
    <name type="scientific">Botrytis fragariae</name>
    <dbReference type="NCBI Taxonomy" id="1964551"/>
    <lineage>
        <taxon>Eukaryota</taxon>
        <taxon>Fungi</taxon>
        <taxon>Dikarya</taxon>
        <taxon>Ascomycota</taxon>
        <taxon>Pezizomycotina</taxon>
        <taxon>Leotiomycetes</taxon>
        <taxon>Helotiales</taxon>
        <taxon>Sclerotiniaceae</taxon>
        <taxon>Botrytis</taxon>
    </lineage>
</organism>